<accession>A0A328UFZ7</accession>
<gene>
    <name evidence="2" type="ORF">DPQ25_04605</name>
</gene>
<comment type="caution">
    <text evidence="2">The sequence shown here is derived from an EMBL/GenBank/DDBJ whole genome shotgun (WGS) entry which is preliminary data.</text>
</comment>
<dbReference type="GO" id="GO:0003824">
    <property type="term" value="F:catalytic activity"/>
    <property type="evidence" value="ECO:0007669"/>
    <property type="project" value="InterPro"/>
</dbReference>
<protein>
    <recommendedName>
        <fullName evidence="1">Endonuclease/exonuclease/phosphatase domain-containing protein</fullName>
    </recommendedName>
</protein>
<reference evidence="2 3" key="1">
    <citation type="submission" date="2018-06" db="EMBL/GenBank/DDBJ databases">
        <title>Noncontiguous genome sequence of Ruminococcaceae bacterium ASD2818.</title>
        <authorList>
            <person name="Chaplin A.V."/>
            <person name="Sokolova S.R."/>
            <person name="Kochetkova T.O."/>
            <person name="Goltsov A.Y."/>
            <person name="Trofimov D.Y."/>
            <person name="Efimov B.A."/>
        </authorList>
    </citation>
    <scope>NUCLEOTIDE SEQUENCE [LARGE SCALE GENOMIC DNA]</scope>
    <source>
        <strain evidence="2 3">ASD2818</strain>
    </source>
</reference>
<sequence length="301" mass="32861">MMMKKTHNPSRTRRPLAMLLACLLLLIPLVFTAPVSANTKSMRVITFNINADRANGSVAGISSYMLGSGADVIGLQEASWAETSITGPNAQKAGGEIAEATKGVYSCYTGIPDLPFKEYGWGWRNPIFWKTSEYNWITGGSYMISEVKTNKFLWDENRIRQATSADYNSIVPNPIAAPEGRAARIVTWVVLEEKSTGKRFIVANGHMPNPLTGLAYRGTQIYYDRMAELQREYNLPMICMGDYNTTNLSPFTNNGYTTAAADGVDRILVKGVTAQSSVVDSGVKAAFNSDHSAVHAVVSVP</sequence>
<dbReference type="AlphaFoldDB" id="A0A328UFZ7"/>
<evidence type="ECO:0000313" key="2">
    <source>
        <dbReference type="EMBL" id="RAQ30767.1"/>
    </source>
</evidence>
<proteinExistence type="predicted"/>
<dbReference type="Gene3D" id="3.60.10.10">
    <property type="entry name" value="Endonuclease/exonuclease/phosphatase"/>
    <property type="match status" value="1"/>
</dbReference>
<feature type="domain" description="Endonuclease/exonuclease/phosphatase" evidence="1">
    <location>
        <begin position="45"/>
        <end position="291"/>
    </location>
</feature>
<evidence type="ECO:0000313" key="3">
    <source>
        <dbReference type="Proteomes" id="UP000249377"/>
    </source>
</evidence>
<dbReference type="InterPro" id="IPR036691">
    <property type="entry name" value="Endo/exonu/phosph_ase_sf"/>
</dbReference>
<evidence type="ECO:0000259" key="1">
    <source>
        <dbReference type="Pfam" id="PF03372"/>
    </source>
</evidence>
<dbReference type="InterPro" id="IPR005135">
    <property type="entry name" value="Endo/exonuclease/phosphatase"/>
</dbReference>
<keyword evidence="3" id="KW-1185">Reference proteome</keyword>
<name>A0A328UFZ7_9FIRM</name>
<dbReference type="EMBL" id="QLYR01000001">
    <property type="protein sequence ID" value="RAQ30767.1"/>
    <property type="molecule type" value="Genomic_DNA"/>
</dbReference>
<dbReference type="SUPFAM" id="SSF56219">
    <property type="entry name" value="DNase I-like"/>
    <property type="match status" value="1"/>
</dbReference>
<dbReference type="Pfam" id="PF03372">
    <property type="entry name" value="Exo_endo_phos"/>
    <property type="match status" value="1"/>
</dbReference>
<organism evidence="2 3">
    <name type="scientific">Hydrogeniiclostridium mannosilyticum</name>
    <dbReference type="NCBI Taxonomy" id="2764322"/>
    <lineage>
        <taxon>Bacteria</taxon>
        <taxon>Bacillati</taxon>
        <taxon>Bacillota</taxon>
        <taxon>Clostridia</taxon>
        <taxon>Eubacteriales</taxon>
        <taxon>Acutalibacteraceae</taxon>
        <taxon>Hydrogeniiclostridium</taxon>
    </lineage>
</organism>
<dbReference type="Proteomes" id="UP000249377">
    <property type="component" value="Unassembled WGS sequence"/>
</dbReference>